<dbReference type="SUPFAM" id="SSF143990">
    <property type="entry name" value="YbiA-like"/>
    <property type="match status" value="1"/>
</dbReference>
<gene>
    <name evidence="4" type="ORF">G6Z02_09560</name>
</gene>
<reference evidence="4" key="1">
    <citation type="submission" date="2020-02" db="EMBL/GenBank/DDBJ databases">
        <title>Genomic Insights into the Phylogeny and Genetic Plasticity of the Human and Animal Enteric Pathogen Clostridium perfringens.</title>
        <authorList>
            <person name="Feng Y."/>
            <person name="Hu Y."/>
        </authorList>
    </citation>
    <scope>NUCLEOTIDE SEQUENCE</scope>
    <source>
        <strain evidence="4">CP-08</strain>
    </source>
</reference>
<evidence type="ECO:0000313" key="4">
    <source>
        <dbReference type="EMBL" id="NGT90448.1"/>
    </source>
</evidence>
<dbReference type="CDD" id="cd15457">
    <property type="entry name" value="NADAR"/>
    <property type="match status" value="1"/>
</dbReference>
<accession>A0A6G4ZE82</accession>
<name>A0A6G4ZE82_CLOPF</name>
<dbReference type="Gene3D" id="1.10.357.40">
    <property type="entry name" value="YbiA-like"/>
    <property type="match status" value="1"/>
</dbReference>
<dbReference type="AlphaFoldDB" id="A0A6G4ZE82"/>
<organism evidence="4">
    <name type="scientific">Clostridium perfringens</name>
    <dbReference type="NCBI Taxonomy" id="1502"/>
    <lineage>
        <taxon>Bacteria</taxon>
        <taxon>Bacillati</taxon>
        <taxon>Bacillota</taxon>
        <taxon>Clostridia</taxon>
        <taxon>Eubacteriales</taxon>
        <taxon>Clostridiaceae</taxon>
        <taxon>Clostridium</taxon>
    </lineage>
</organism>
<proteinExistence type="predicted"/>
<comment type="catalytic activity">
    <reaction evidence="2">
        <text>2,5-diamino-6-hydroxy-4-(5-phosphoribosylamino)-pyrimidine + H2O = 2,5,6-triamino-4-hydroxypyrimidine + D-ribose 5-phosphate</text>
        <dbReference type="Rhea" id="RHEA:23436"/>
        <dbReference type="ChEBI" id="CHEBI:15377"/>
        <dbReference type="ChEBI" id="CHEBI:58614"/>
        <dbReference type="ChEBI" id="CHEBI:78346"/>
        <dbReference type="ChEBI" id="CHEBI:137796"/>
    </reaction>
</comment>
<evidence type="ECO:0000259" key="3">
    <source>
        <dbReference type="Pfam" id="PF08719"/>
    </source>
</evidence>
<evidence type="ECO:0000256" key="2">
    <source>
        <dbReference type="ARBA" id="ARBA00000751"/>
    </source>
</evidence>
<dbReference type="InterPro" id="IPR037238">
    <property type="entry name" value="YbiA-like_sf"/>
</dbReference>
<feature type="domain" description="NADAR" evidence="3">
    <location>
        <begin position="1"/>
        <end position="60"/>
    </location>
</feature>
<sequence>MYLVVKEKFKPNKELRRKLIATGDKYLEEGNTWNDTYLGVCKGKGRNMLGKILMRVRSEIINIE</sequence>
<dbReference type="InterPro" id="IPR012816">
    <property type="entry name" value="NADAR"/>
</dbReference>
<comment type="catalytic activity">
    <reaction evidence="1">
        <text>5-amino-6-(5-phospho-D-ribosylamino)uracil + H2O = 5,6-diaminouracil + D-ribose 5-phosphate</text>
        <dbReference type="Rhea" id="RHEA:55020"/>
        <dbReference type="ChEBI" id="CHEBI:15377"/>
        <dbReference type="ChEBI" id="CHEBI:46252"/>
        <dbReference type="ChEBI" id="CHEBI:58453"/>
        <dbReference type="ChEBI" id="CHEBI:78346"/>
    </reaction>
</comment>
<dbReference type="EMBL" id="JAALNF010000003">
    <property type="protein sequence ID" value="NGT90448.1"/>
    <property type="molecule type" value="Genomic_DNA"/>
</dbReference>
<dbReference type="Pfam" id="PF08719">
    <property type="entry name" value="NADAR"/>
    <property type="match status" value="1"/>
</dbReference>
<comment type="caution">
    <text evidence="4">The sequence shown here is derived from an EMBL/GenBank/DDBJ whole genome shotgun (WGS) entry which is preliminary data.</text>
</comment>
<evidence type="ECO:0000256" key="1">
    <source>
        <dbReference type="ARBA" id="ARBA00000022"/>
    </source>
</evidence>
<protein>
    <submittedName>
        <fullName evidence="4">NADAR family protein</fullName>
    </submittedName>
</protein>